<dbReference type="GO" id="GO:0005524">
    <property type="term" value="F:ATP binding"/>
    <property type="evidence" value="ECO:0007669"/>
    <property type="project" value="UniProtKB-UniRule"/>
</dbReference>
<dbReference type="GO" id="GO:0005829">
    <property type="term" value="C:cytosol"/>
    <property type="evidence" value="ECO:0007669"/>
    <property type="project" value="TreeGrafter"/>
</dbReference>
<dbReference type="Proteomes" id="UP000007934">
    <property type="component" value="Chromosome"/>
</dbReference>
<dbReference type="GO" id="GO:0003677">
    <property type="term" value="F:DNA binding"/>
    <property type="evidence" value="ECO:0007669"/>
    <property type="project" value="UniProtKB-KW"/>
</dbReference>
<dbReference type="Pfam" id="PF13361">
    <property type="entry name" value="UvrD_C"/>
    <property type="match status" value="2"/>
</dbReference>
<dbReference type="RefSeq" id="WP_013468674.1">
    <property type="nucleotide sequence ID" value="NC_014810.2"/>
</dbReference>
<dbReference type="Pfam" id="PF00580">
    <property type="entry name" value="UvrD-helicase"/>
    <property type="match status" value="1"/>
</dbReference>
<dbReference type="InterPro" id="IPR013986">
    <property type="entry name" value="DExx_box_DNA_helicase_dom_sf"/>
</dbReference>
<dbReference type="CDD" id="cd17932">
    <property type="entry name" value="DEXQc_UvrD"/>
    <property type="match status" value="1"/>
</dbReference>
<evidence type="ECO:0000256" key="2">
    <source>
        <dbReference type="ARBA" id="ARBA00022741"/>
    </source>
</evidence>
<dbReference type="Gene3D" id="1.10.486.10">
    <property type="entry name" value="PCRA, domain 4"/>
    <property type="match status" value="1"/>
</dbReference>
<evidence type="ECO:0000256" key="6">
    <source>
        <dbReference type="ARBA" id="ARBA00023125"/>
    </source>
</evidence>
<dbReference type="GeneID" id="36133927"/>
<dbReference type="OrthoDB" id="9810135at2"/>
<dbReference type="GO" id="GO:0000725">
    <property type="term" value="P:recombinational repair"/>
    <property type="evidence" value="ECO:0007669"/>
    <property type="project" value="TreeGrafter"/>
</dbReference>
<gene>
    <name evidence="15" type="ordered locus">Hfelis_02180</name>
</gene>
<keyword evidence="2 12" id="KW-0547">Nucleotide-binding</keyword>
<dbReference type="InterPro" id="IPR014017">
    <property type="entry name" value="DNA_helicase_UvrD-like_C"/>
</dbReference>
<dbReference type="eggNOG" id="COG0210">
    <property type="taxonomic scope" value="Bacteria"/>
</dbReference>
<dbReference type="Gene3D" id="1.10.10.160">
    <property type="match status" value="1"/>
</dbReference>
<dbReference type="AlphaFoldDB" id="E7AD37"/>
<evidence type="ECO:0000256" key="9">
    <source>
        <dbReference type="ARBA" id="ARBA00034808"/>
    </source>
</evidence>
<proteinExistence type="inferred from homology"/>
<reference evidence="15 16" key="1">
    <citation type="journal article" date="2011" name="Genome Biol. Evol.">
        <title>Comparative whole genome sequence analysis of the carcinogenic bacterial model pathogen Helicobacter felis.</title>
        <authorList>
            <person name="Arnold I.C."/>
            <person name="Zigova Z."/>
            <person name="Holden M."/>
            <person name="Lawley T.D."/>
            <person name="Rad R."/>
            <person name="Dougan G."/>
            <person name="Falkow S."/>
            <person name="Bentley S.D."/>
            <person name="Muller A."/>
        </authorList>
    </citation>
    <scope>NUCLEOTIDE SEQUENCE [LARGE SCALE GENOMIC DNA]</scope>
    <source>
        <strain evidence="16">ATCC 49179 / CCUG 28539 / NCTC 12436 / CS1</strain>
    </source>
</reference>
<dbReference type="GO" id="GO:0043138">
    <property type="term" value="F:3'-5' DNA helicase activity"/>
    <property type="evidence" value="ECO:0007669"/>
    <property type="project" value="UniProtKB-EC"/>
</dbReference>
<dbReference type="InterPro" id="IPR014016">
    <property type="entry name" value="UvrD-like_ATP-bd"/>
</dbReference>
<protein>
    <recommendedName>
        <fullName evidence="9">DNA 3'-5' helicase</fullName>
        <ecNumber evidence="9">5.6.2.4</ecNumber>
    </recommendedName>
    <alternativeName>
        <fullName evidence="10">DNA 3'-5' helicase II</fullName>
    </alternativeName>
</protein>
<dbReference type="PANTHER" id="PTHR11070">
    <property type="entry name" value="UVRD / RECB / PCRA DNA HELICASE FAMILY MEMBER"/>
    <property type="match status" value="1"/>
</dbReference>
<dbReference type="GO" id="GO:0016887">
    <property type="term" value="F:ATP hydrolysis activity"/>
    <property type="evidence" value="ECO:0007669"/>
    <property type="project" value="RHEA"/>
</dbReference>
<dbReference type="Gene3D" id="3.40.50.300">
    <property type="entry name" value="P-loop containing nucleotide triphosphate hydrolases"/>
    <property type="match status" value="2"/>
</dbReference>
<evidence type="ECO:0000256" key="10">
    <source>
        <dbReference type="ARBA" id="ARBA00034923"/>
    </source>
</evidence>
<dbReference type="GO" id="GO:0033202">
    <property type="term" value="C:DNA helicase complex"/>
    <property type="evidence" value="ECO:0007669"/>
    <property type="project" value="TreeGrafter"/>
</dbReference>
<dbReference type="STRING" id="936155.HFELIS_02180"/>
<evidence type="ECO:0000256" key="5">
    <source>
        <dbReference type="ARBA" id="ARBA00022840"/>
    </source>
</evidence>
<evidence type="ECO:0000256" key="4">
    <source>
        <dbReference type="ARBA" id="ARBA00022806"/>
    </source>
</evidence>
<organism evidence="15 16">
    <name type="scientific">Helicobacter felis (strain ATCC 49179 / CCUG 28539 / NCTC 12436 / CS1)</name>
    <dbReference type="NCBI Taxonomy" id="936155"/>
    <lineage>
        <taxon>Bacteria</taxon>
        <taxon>Pseudomonadati</taxon>
        <taxon>Campylobacterota</taxon>
        <taxon>Epsilonproteobacteria</taxon>
        <taxon>Campylobacterales</taxon>
        <taxon>Helicobacteraceae</taxon>
        <taxon>Helicobacter</taxon>
    </lineage>
</organism>
<dbReference type="PANTHER" id="PTHR11070:SF2">
    <property type="entry name" value="ATP-DEPENDENT DNA HELICASE SRS2"/>
    <property type="match status" value="1"/>
</dbReference>
<comment type="similarity">
    <text evidence="1">Belongs to the helicase family. UvrD subfamily.</text>
</comment>
<dbReference type="EMBL" id="FQ670179">
    <property type="protein sequence ID" value="CBY82302.1"/>
    <property type="molecule type" value="Genomic_DNA"/>
</dbReference>
<keyword evidence="6" id="KW-0238">DNA-binding</keyword>
<dbReference type="KEGG" id="hfe:HFELIS_02180"/>
<dbReference type="PROSITE" id="PS51198">
    <property type="entry name" value="UVRD_HELICASE_ATP_BIND"/>
    <property type="match status" value="1"/>
</dbReference>
<accession>E7AD37</accession>
<keyword evidence="5 12" id="KW-0067">ATP-binding</keyword>
<evidence type="ECO:0000259" key="14">
    <source>
        <dbReference type="PROSITE" id="PS51217"/>
    </source>
</evidence>
<evidence type="ECO:0000256" key="3">
    <source>
        <dbReference type="ARBA" id="ARBA00022801"/>
    </source>
</evidence>
<name>E7AD37_HELFC</name>
<evidence type="ECO:0000256" key="1">
    <source>
        <dbReference type="ARBA" id="ARBA00009922"/>
    </source>
</evidence>
<evidence type="ECO:0000256" key="8">
    <source>
        <dbReference type="ARBA" id="ARBA00034617"/>
    </source>
</evidence>
<evidence type="ECO:0000256" key="12">
    <source>
        <dbReference type="PROSITE-ProRule" id="PRU00560"/>
    </source>
</evidence>
<sequence length="626" mass="71589">MKKILLADLNEPQREACMHVKGPLLILAGAGSGKTKTLTTRLAYLIASKGVPPQNTLTLTFTNKAAKEMQERAGQLLRLCGHTHTQSAWLTTFHKFGFAFLKEHASLLEQKKFKLVSPEEAKTLSRSAILNLKPGFMDADVYLGHAFKMISRIKNHQIDLRNCYPDIQKAYTIYQDILLKEDRIDLDDLLAIPYALLDRLPDLAIYTSQRYAFIMVDEYQDTNPLQFKLLQKLCTTHQNLCVVGDDDQSIYAFRGADISNILDFQDQFPQAKVIKLEQNYRSSKEIVKCANTLIAHNTQRHHKRLFTHKPNHQDQRLVCRHFNDSQEESAFLVRTILERIECGVAHHEIAILYRLNTLSKGVEESLRRAQIPYRIVGSVGFFGRSIVKDLLAYLHVIHDPCNDEKLLRIINKPPRGLGVNRVEKITRLSQEKGLCIYQLYVQGLLDSVLDARGRKGLKTLFDHVQKWQSHKGAGVLDTLLQTFPLDLDCSEDELTCVESLKIMLEDHFEDRQASLADFLEQSILEEPRVKTTNALSCMSVHAAKGLEFRVVFVVGFEEGFFPYYKADLEEERRLCYVAITRAKEELYLCSVAQRLYFNKLQQGLKPSSFLEEAKLLIGTNRCAPLF</sequence>
<dbReference type="PROSITE" id="PS51217">
    <property type="entry name" value="UVRD_HELICASE_CTER"/>
    <property type="match status" value="1"/>
</dbReference>
<dbReference type="InterPro" id="IPR000212">
    <property type="entry name" value="DNA_helicase_UvrD/REP"/>
</dbReference>
<keyword evidence="7" id="KW-0413">Isomerase</keyword>
<keyword evidence="3 12" id="KW-0378">Hydrolase</keyword>
<feature type="domain" description="UvrD-like helicase ATP-binding" evidence="13">
    <location>
        <begin position="7"/>
        <end position="283"/>
    </location>
</feature>
<dbReference type="HOGENOM" id="CLU_004585_5_2_7"/>
<keyword evidence="4 12" id="KW-0347">Helicase</keyword>
<dbReference type="InterPro" id="IPR027417">
    <property type="entry name" value="P-loop_NTPase"/>
</dbReference>
<comment type="catalytic activity">
    <reaction evidence="8">
        <text>Couples ATP hydrolysis with the unwinding of duplex DNA by translocating in the 3'-5' direction.</text>
        <dbReference type="EC" id="5.6.2.4"/>
    </reaction>
</comment>
<comment type="catalytic activity">
    <reaction evidence="11">
        <text>ATP + H2O = ADP + phosphate + H(+)</text>
        <dbReference type="Rhea" id="RHEA:13065"/>
        <dbReference type="ChEBI" id="CHEBI:15377"/>
        <dbReference type="ChEBI" id="CHEBI:15378"/>
        <dbReference type="ChEBI" id="CHEBI:30616"/>
        <dbReference type="ChEBI" id="CHEBI:43474"/>
        <dbReference type="ChEBI" id="CHEBI:456216"/>
        <dbReference type="EC" id="5.6.2.4"/>
    </reaction>
</comment>
<evidence type="ECO:0000313" key="16">
    <source>
        <dbReference type="Proteomes" id="UP000007934"/>
    </source>
</evidence>
<dbReference type="SUPFAM" id="SSF52540">
    <property type="entry name" value="P-loop containing nucleoside triphosphate hydrolases"/>
    <property type="match status" value="1"/>
</dbReference>
<evidence type="ECO:0000256" key="11">
    <source>
        <dbReference type="ARBA" id="ARBA00048988"/>
    </source>
</evidence>
<feature type="domain" description="UvrD-like helicase C-terminal" evidence="14">
    <location>
        <begin position="284"/>
        <end position="545"/>
    </location>
</feature>
<evidence type="ECO:0000256" key="7">
    <source>
        <dbReference type="ARBA" id="ARBA00023235"/>
    </source>
</evidence>
<keyword evidence="16" id="KW-1185">Reference proteome</keyword>
<dbReference type="EC" id="5.6.2.4" evidence="9"/>
<feature type="binding site" evidence="12">
    <location>
        <begin position="28"/>
        <end position="35"/>
    </location>
    <ligand>
        <name>ATP</name>
        <dbReference type="ChEBI" id="CHEBI:30616"/>
    </ligand>
</feature>
<evidence type="ECO:0000313" key="15">
    <source>
        <dbReference type="EMBL" id="CBY82302.1"/>
    </source>
</evidence>
<evidence type="ECO:0000259" key="13">
    <source>
        <dbReference type="PROSITE" id="PS51198"/>
    </source>
</evidence>